<accession>A0A0V0GS14</accession>
<dbReference type="AlphaFoldDB" id="A0A0V0GS14"/>
<protein>
    <submittedName>
        <fullName evidence="1">Putative ovule protein</fullName>
    </submittedName>
</protein>
<name>A0A0V0GS14_SOLCH</name>
<dbReference type="EMBL" id="GEDG01033848">
    <property type="protein sequence ID" value="JAP10043.1"/>
    <property type="molecule type" value="Transcribed_RNA"/>
</dbReference>
<evidence type="ECO:0000313" key="1">
    <source>
        <dbReference type="EMBL" id="JAP10043.1"/>
    </source>
</evidence>
<sequence length="61" mass="6693">MLQRIRGSYMDIIFVSWHTTPCHCPSHGSALTPQPGRGGDPREACKALIAATRPAERKCQS</sequence>
<organism evidence="1">
    <name type="scientific">Solanum chacoense</name>
    <name type="common">Chaco potato</name>
    <dbReference type="NCBI Taxonomy" id="4108"/>
    <lineage>
        <taxon>Eukaryota</taxon>
        <taxon>Viridiplantae</taxon>
        <taxon>Streptophyta</taxon>
        <taxon>Embryophyta</taxon>
        <taxon>Tracheophyta</taxon>
        <taxon>Spermatophyta</taxon>
        <taxon>Magnoliopsida</taxon>
        <taxon>eudicotyledons</taxon>
        <taxon>Gunneridae</taxon>
        <taxon>Pentapetalae</taxon>
        <taxon>asterids</taxon>
        <taxon>lamiids</taxon>
        <taxon>Solanales</taxon>
        <taxon>Solanaceae</taxon>
        <taxon>Solanoideae</taxon>
        <taxon>Solaneae</taxon>
        <taxon>Solanum</taxon>
    </lineage>
</organism>
<reference evidence="1" key="1">
    <citation type="submission" date="2015-12" db="EMBL/GenBank/DDBJ databases">
        <title>Gene expression during late stages of embryo sac development: a critical building block for successful pollen-pistil interactions.</title>
        <authorList>
            <person name="Liu Y."/>
            <person name="Joly V."/>
            <person name="Sabar M."/>
            <person name="Matton D.P."/>
        </authorList>
    </citation>
    <scope>NUCLEOTIDE SEQUENCE</scope>
</reference>
<proteinExistence type="predicted"/>